<reference evidence="10" key="1">
    <citation type="journal article" date="2006" name="Science">
        <title>Ancient noncoding elements conserved in the human genome.</title>
        <authorList>
            <person name="Venkatesh B."/>
            <person name="Kirkness E.F."/>
            <person name="Loh Y.H."/>
            <person name="Halpern A.L."/>
            <person name="Lee A.P."/>
            <person name="Johnson J."/>
            <person name="Dandona N."/>
            <person name="Viswanathan L.D."/>
            <person name="Tay A."/>
            <person name="Venter J.C."/>
            <person name="Strausberg R.L."/>
            <person name="Brenner S."/>
        </authorList>
    </citation>
    <scope>NUCLEOTIDE SEQUENCE [LARGE SCALE GENOMIC DNA]</scope>
</reference>
<dbReference type="InterPro" id="IPR001254">
    <property type="entry name" value="Trypsin_dom"/>
</dbReference>
<dbReference type="STRING" id="7868.ENSCMIP00000001256"/>
<organism evidence="9 10">
    <name type="scientific">Callorhinchus milii</name>
    <name type="common">Ghost shark</name>
    <dbReference type="NCBI Taxonomy" id="7868"/>
    <lineage>
        <taxon>Eukaryota</taxon>
        <taxon>Metazoa</taxon>
        <taxon>Chordata</taxon>
        <taxon>Craniata</taxon>
        <taxon>Vertebrata</taxon>
        <taxon>Chondrichthyes</taxon>
        <taxon>Holocephali</taxon>
        <taxon>Chimaeriformes</taxon>
        <taxon>Callorhinchidae</taxon>
        <taxon>Callorhinchus</taxon>
    </lineage>
</organism>
<evidence type="ECO:0000259" key="7">
    <source>
        <dbReference type="PROSITE" id="PS01180"/>
    </source>
</evidence>
<dbReference type="InterPro" id="IPR018114">
    <property type="entry name" value="TRYPSIN_HIS"/>
</dbReference>
<dbReference type="AlphaFoldDB" id="A0A4W3GD53"/>
<dbReference type="PANTHER" id="PTHR24252:SF7">
    <property type="entry name" value="HYALIN"/>
    <property type="match status" value="1"/>
</dbReference>
<dbReference type="PROSITE" id="PS00135">
    <property type="entry name" value="TRYPSIN_SER"/>
    <property type="match status" value="1"/>
</dbReference>
<feature type="domain" description="CUB" evidence="7">
    <location>
        <begin position="297"/>
        <end position="410"/>
    </location>
</feature>
<dbReference type="Gene3D" id="2.60.120.290">
    <property type="entry name" value="Spermadhesin, CUB domain"/>
    <property type="match status" value="2"/>
</dbReference>
<dbReference type="SUPFAM" id="SSF49854">
    <property type="entry name" value="Spermadhesin, CUB domain"/>
    <property type="match status" value="2"/>
</dbReference>
<comment type="caution">
    <text evidence="5">Lacks conserved residue(s) required for the propagation of feature annotation.</text>
</comment>
<dbReference type="Pfam" id="PF00431">
    <property type="entry name" value="CUB"/>
    <property type="match status" value="2"/>
</dbReference>
<dbReference type="InterPro" id="IPR001314">
    <property type="entry name" value="Peptidase_S1A"/>
</dbReference>
<evidence type="ECO:0000259" key="8">
    <source>
        <dbReference type="PROSITE" id="PS50240"/>
    </source>
</evidence>
<evidence type="ECO:0000256" key="1">
    <source>
        <dbReference type="ARBA" id="ARBA00022670"/>
    </source>
</evidence>
<evidence type="ECO:0000256" key="4">
    <source>
        <dbReference type="ARBA" id="ARBA00023157"/>
    </source>
</evidence>
<dbReference type="CDD" id="cd00041">
    <property type="entry name" value="CUB"/>
    <property type="match status" value="2"/>
</dbReference>
<evidence type="ECO:0000313" key="10">
    <source>
        <dbReference type="Proteomes" id="UP000314986"/>
    </source>
</evidence>
<dbReference type="Pfam" id="PF00089">
    <property type="entry name" value="Trypsin"/>
    <property type="match status" value="2"/>
</dbReference>
<dbReference type="SMART" id="SM00020">
    <property type="entry name" value="Tryp_SPc"/>
    <property type="match status" value="2"/>
</dbReference>
<feature type="domain" description="Peptidase S1" evidence="8">
    <location>
        <begin position="42"/>
        <end position="291"/>
    </location>
</feature>
<evidence type="ECO:0008006" key="11">
    <source>
        <dbReference type="Google" id="ProtNLM"/>
    </source>
</evidence>
<dbReference type="InterPro" id="IPR033116">
    <property type="entry name" value="TRYPSIN_SER"/>
</dbReference>
<dbReference type="InParanoid" id="A0A4W3GD53"/>
<dbReference type="FunFam" id="2.40.10.10:FF:000003">
    <property type="entry name" value="Transmembrane serine protease 3"/>
    <property type="match status" value="2"/>
</dbReference>
<dbReference type="SUPFAM" id="SSF50494">
    <property type="entry name" value="Trypsin-like serine proteases"/>
    <property type="match status" value="2"/>
</dbReference>
<accession>A0A4W3GD53</accession>
<proteinExistence type="predicted"/>
<evidence type="ECO:0000313" key="9">
    <source>
        <dbReference type="Ensembl" id="ENSCMIP00000001256.1"/>
    </source>
</evidence>
<evidence type="ECO:0000256" key="3">
    <source>
        <dbReference type="ARBA" id="ARBA00022825"/>
    </source>
</evidence>
<dbReference type="GeneTree" id="ENSGT00940000157791"/>
<dbReference type="PANTHER" id="PTHR24252">
    <property type="entry name" value="ACROSIN-RELATED"/>
    <property type="match status" value="1"/>
</dbReference>
<dbReference type="InterPro" id="IPR009003">
    <property type="entry name" value="Peptidase_S1_PA"/>
</dbReference>
<dbReference type="Proteomes" id="UP000314986">
    <property type="component" value="Unassembled WGS sequence"/>
</dbReference>
<dbReference type="InterPro" id="IPR035914">
    <property type="entry name" value="Sperma_CUB_dom_sf"/>
</dbReference>
<dbReference type="GO" id="GO:0009566">
    <property type="term" value="P:fertilization"/>
    <property type="evidence" value="ECO:0007669"/>
    <property type="project" value="UniProtKB-ARBA"/>
</dbReference>
<name>A0A4W3GD53_CALMI</name>
<dbReference type="Ensembl" id="ENSCMIT00000001319.1">
    <property type="protein sequence ID" value="ENSCMIP00000001256.1"/>
    <property type="gene ID" value="ENSCMIG00000000830.1"/>
</dbReference>
<protein>
    <recommendedName>
        <fullName evidence="11">Ovochymase 2</fullName>
    </recommendedName>
</protein>
<keyword evidence="1 6" id="KW-0645">Protease</keyword>
<keyword evidence="2 6" id="KW-0378">Hydrolase</keyword>
<dbReference type="GO" id="GO:0004252">
    <property type="term" value="F:serine-type endopeptidase activity"/>
    <property type="evidence" value="ECO:0007669"/>
    <property type="project" value="InterPro"/>
</dbReference>
<reference evidence="9" key="5">
    <citation type="submission" date="2025-09" db="UniProtKB">
        <authorList>
            <consortium name="Ensembl"/>
        </authorList>
    </citation>
    <scope>IDENTIFICATION</scope>
</reference>
<dbReference type="PRINTS" id="PR00722">
    <property type="entry name" value="CHYMOTRYPSIN"/>
</dbReference>
<dbReference type="PROSITE" id="PS01180">
    <property type="entry name" value="CUB"/>
    <property type="match status" value="2"/>
</dbReference>
<reference evidence="9" key="4">
    <citation type="submission" date="2025-08" db="UniProtKB">
        <authorList>
            <consortium name="Ensembl"/>
        </authorList>
    </citation>
    <scope>IDENTIFICATION</scope>
</reference>
<dbReference type="InterPro" id="IPR043504">
    <property type="entry name" value="Peptidase_S1_PA_chymotrypsin"/>
</dbReference>
<evidence type="ECO:0000256" key="6">
    <source>
        <dbReference type="RuleBase" id="RU363034"/>
    </source>
</evidence>
<feature type="disulfide bond" evidence="5">
    <location>
        <begin position="420"/>
        <end position="447"/>
    </location>
</feature>
<keyword evidence="10" id="KW-1185">Reference proteome</keyword>
<dbReference type="CDD" id="cd00190">
    <property type="entry name" value="Tryp_SPc"/>
    <property type="match status" value="2"/>
</dbReference>
<dbReference type="SMART" id="SM00042">
    <property type="entry name" value="CUB"/>
    <property type="match status" value="2"/>
</dbReference>
<feature type="domain" description="Peptidase S1" evidence="8">
    <location>
        <begin position="544"/>
        <end position="772"/>
    </location>
</feature>
<keyword evidence="4 5" id="KW-1015">Disulfide bond</keyword>
<dbReference type="FunFam" id="2.60.120.290:FF:000005">
    <property type="entry name" value="Procollagen C-endopeptidase enhancer 1"/>
    <property type="match status" value="1"/>
</dbReference>
<dbReference type="PROSITE" id="PS00134">
    <property type="entry name" value="TRYPSIN_HIS"/>
    <property type="match status" value="1"/>
</dbReference>
<evidence type="ECO:0000256" key="5">
    <source>
        <dbReference type="PROSITE-ProRule" id="PRU00059"/>
    </source>
</evidence>
<feature type="domain" description="CUB" evidence="7">
    <location>
        <begin position="420"/>
        <end position="492"/>
    </location>
</feature>
<dbReference type="Gene3D" id="2.40.10.10">
    <property type="entry name" value="Trypsin-like serine proteases"/>
    <property type="match status" value="2"/>
</dbReference>
<dbReference type="GO" id="GO:0006508">
    <property type="term" value="P:proteolysis"/>
    <property type="evidence" value="ECO:0007669"/>
    <property type="project" value="UniProtKB-KW"/>
</dbReference>
<dbReference type="PROSITE" id="PS50240">
    <property type="entry name" value="TRYPSIN_DOM"/>
    <property type="match status" value="2"/>
</dbReference>
<reference evidence="10" key="2">
    <citation type="journal article" date="2007" name="PLoS Biol.">
        <title>Survey sequencing and comparative analysis of the elephant shark (Callorhinchus milii) genome.</title>
        <authorList>
            <person name="Venkatesh B."/>
            <person name="Kirkness E.F."/>
            <person name="Loh Y.H."/>
            <person name="Halpern A.L."/>
            <person name="Lee A.P."/>
            <person name="Johnson J."/>
            <person name="Dandona N."/>
            <person name="Viswanathan L.D."/>
            <person name="Tay A."/>
            <person name="Venter J.C."/>
            <person name="Strausberg R.L."/>
            <person name="Brenner S."/>
        </authorList>
    </citation>
    <scope>NUCLEOTIDE SEQUENCE [LARGE SCALE GENOMIC DNA]</scope>
</reference>
<evidence type="ECO:0000256" key="2">
    <source>
        <dbReference type="ARBA" id="ARBA00022801"/>
    </source>
</evidence>
<keyword evidence="3 6" id="KW-0720">Serine protease</keyword>
<reference evidence="10" key="3">
    <citation type="journal article" date="2014" name="Nature">
        <title>Elephant shark genome provides unique insights into gnathostome evolution.</title>
        <authorList>
            <consortium name="International Elephant Shark Genome Sequencing Consortium"/>
            <person name="Venkatesh B."/>
            <person name="Lee A.P."/>
            <person name="Ravi V."/>
            <person name="Maurya A.K."/>
            <person name="Lian M.M."/>
            <person name="Swann J.B."/>
            <person name="Ohta Y."/>
            <person name="Flajnik M.F."/>
            <person name="Sutoh Y."/>
            <person name="Kasahara M."/>
            <person name="Hoon S."/>
            <person name="Gangu V."/>
            <person name="Roy S.W."/>
            <person name="Irimia M."/>
            <person name="Korzh V."/>
            <person name="Kondrychyn I."/>
            <person name="Lim Z.W."/>
            <person name="Tay B.H."/>
            <person name="Tohari S."/>
            <person name="Kong K.W."/>
            <person name="Ho S."/>
            <person name="Lorente-Galdos B."/>
            <person name="Quilez J."/>
            <person name="Marques-Bonet T."/>
            <person name="Raney B.J."/>
            <person name="Ingham P.W."/>
            <person name="Tay A."/>
            <person name="Hillier L.W."/>
            <person name="Minx P."/>
            <person name="Boehm T."/>
            <person name="Wilson R.K."/>
            <person name="Brenner S."/>
            <person name="Warren W.C."/>
        </authorList>
    </citation>
    <scope>NUCLEOTIDE SEQUENCE [LARGE SCALE GENOMIC DNA]</scope>
</reference>
<dbReference type="InterPro" id="IPR000859">
    <property type="entry name" value="CUB_dom"/>
</dbReference>
<sequence>MEGRSQEGIYMSVRFCFLSALKCGVRQEGDGFPYWFSFWSRIVGGQKSGAGTHPWQVSLKRGKTHFCGGTIIAEKWVLTAAHCIRDRNILSVLKVTAGEHNLQDWEKEEQTLRVKRIITHPSFRPGKHPDYDMALLELNGRFTFGKSVYPACLPNDDDNFASGAICIATGWGRLAESGRLSNILQEVELPILDPKTCLQVLQSVMKRYKGTTLLCAGFPDGQRDACEGDSGGPLMCKREGGSWTVAGVTSWGMGCGRSWKDNNNKWPSLRGTPGIFINVKLLHSWIQKTVHNETTLCSANDGTMTGSEGSIDYPESPDQYYENNEICMWIIYVPQEKHILLEFTQFDVEAGMFCENDYVGVYADRDTLIGKFCGSVPPSPLLIDSHRVTLKFVSDFSDFRTGFSVKYTAVEARSLKGSGCGSLAMLSRQGMIQSMKFPQQYSSNTQCQWLIQAPENHVIKLEFEDFEVEPSTGCSYDSLTVYDNLAQNNQTGIRERTHRGLQHRRILTSVRQFQLSVCLPVNNMKQTDVCGAPPLSPRFALNNVVEPEDAVPHSWPWQVSLGLASEHVCGGAIVAPVWILTSAQCFYEREQFINLWTVNAGDHDIDTILIHPRYNSTTQDYDVALIQLQKPLQYNDYVRPACLPEATQDLELPSLCVVTGWGQLYKDGPLRPKLQQLQVPVLGSVQCHEYYTSHPGGITGRMFCGGFPVEGREETCWGDVGGPLVCPFGSSGIYTLYGIASWGWGWGCGRADFPSVYTNVSAVVDWVSEWLQGKFLLFCKPHFIVKKNLPKGFTFSIFSGETLPYHICVLHFVHMPSFCVLVCPLHPPHLPPTHS</sequence>